<gene>
    <name evidence="6" type="ordered locus">Mpet_0112</name>
</gene>
<dbReference type="Gene3D" id="1.20.5.420">
    <property type="entry name" value="Immunoglobulin FC, subunit C"/>
    <property type="match status" value="1"/>
</dbReference>
<dbReference type="STRING" id="679926.Mpet_0112"/>
<keyword evidence="4 5" id="KW-0472">Membrane</keyword>
<dbReference type="Proteomes" id="UP000006565">
    <property type="component" value="Chromosome"/>
</dbReference>
<evidence type="ECO:0000256" key="3">
    <source>
        <dbReference type="ARBA" id="ARBA00022989"/>
    </source>
</evidence>
<feature type="transmembrane region" description="Helical" evidence="5">
    <location>
        <begin position="264"/>
        <end position="289"/>
    </location>
</feature>
<evidence type="ECO:0000313" key="6">
    <source>
        <dbReference type="EMBL" id="ADN34892.1"/>
    </source>
</evidence>
<organism evidence="6 7">
    <name type="scientific">Methanolacinia petrolearia (strain DSM 11571 / OCM 486 / SEBR 4847)</name>
    <name type="common">Methanoplanus petrolearius</name>
    <dbReference type="NCBI Taxonomy" id="679926"/>
    <lineage>
        <taxon>Archaea</taxon>
        <taxon>Methanobacteriati</taxon>
        <taxon>Methanobacteriota</taxon>
        <taxon>Stenosarchaea group</taxon>
        <taxon>Methanomicrobia</taxon>
        <taxon>Methanomicrobiales</taxon>
        <taxon>Methanomicrobiaceae</taxon>
        <taxon>Methanolacinia</taxon>
    </lineage>
</organism>
<name>E1RE01_METP4</name>
<dbReference type="RefSeq" id="WP_013328071.1">
    <property type="nucleotide sequence ID" value="NC_014507.1"/>
</dbReference>
<evidence type="ECO:0000256" key="2">
    <source>
        <dbReference type="ARBA" id="ARBA00022692"/>
    </source>
</evidence>
<evidence type="ECO:0000313" key="7">
    <source>
        <dbReference type="Proteomes" id="UP000006565"/>
    </source>
</evidence>
<protein>
    <recommendedName>
        <fullName evidence="8">Rubrerythrin diiron-binding domain-containing protein</fullName>
    </recommendedName>
</protein>
<dbReference type="CDD" id="cd01044">
    <property type="entry name" value="Ferritin_CCC1_N"/>
    <property type="match status" value="1"/>
</dbReference>
<evidence type="ECO:0000256" key="5">
    <source>
        <dbReference type="SAM" id="Phobius"/>
    </source>
</evidence>
<dbReference type="SUPFAM" id="SSF47240">
    <property type="entry name" value="Ferritin-like"/>
    <property type="match status" value="1"/>
</dbReference>
<feature type="transmembrane region" description="Helical" evidence="5">
    <location>
        <begin position="167"/>
        <end position="185"/>
    </location>
</feature>
<feature type="transmembrane region" description="Helical" evidence="5">
    <location>
        <begin position="135"/>
        <end position="161"/>
    </location>
</feature>
<feature type="transmembrane region" description="Helical" evidence="5">
    <location>
        <begin position="232"/>
        <end position="252"/>
    </location>
</feature>
<dbReference type="InterPro" id="IPR008217">
    <property type="entry name" value="Ccc1_fam"/>
</dbReference>
<evidence type="ECO:0000256" key="1">
    <source>
        <dbReference type="ARBA" id="ARBA00004127"/>
    </source>
</evidence>
<dbReference type="EMBL" id="CP002117">
    <property type="protein sequence ID" value="ADN34892.1"/>
    <property type="molecule type" value="Genomic_DNA"/>
</dbReference>
<evidence type="ECO:0000256" key="4">
    <source>
        <dbReference type="ARBA" id="ARBA00023136"/>
    </source>
</evidence>
<dbReference type="GO" id="GO:0012505">
    <property type="term" value="C:endomembrane system"/>
    <property type="evidence" value="ECO:0007669"/>
    <property type="project" value="UniProtKB-SubCell"/>
</dbReference>
<dbReference type="CDD" id="cd02431">
    <property type="entry name" value="Ferritin_CCC1_C"/>
    <property type="match status" value="1"/>
</dbReference>
<dbReference type="InterPro" id="IPR039376">
    <property type="entry name" value="Ferritin_CCC1_N"/>
</dbReference>
<keyword evidence="3 5" id="KW-1133">Transmembrane helix</keyword>
<dbReference type="InterPro" id="IPR009078">
    <property type="entry name" value="Ferritin-like_SF"/>
</dbReference>
<dbReference type="GeneID" id="9742550"/>
<dbReference type="KEGG" id="mpi:Mpet_0112"/>
<dbReference type="GO" id="GO:0030026">
    <property type="term" value="P:intracellular manganese ion homeostasis"/>
    <property type="evidence" value="ECO:0007669"/>
    <property type="project" value="InterPro"/>
</dbReference>
<feature type="transmembrane region" description="Helical" evidence="5">
    <location>
        <begin position="205"/>
        <end position="226"/>
    </location>
</feature>
<dbReference type="GO" id="GO:0005384">
    <property type="term" value="F:manganese ion transmembrane transporter activity"/>
    <property type="evidence" value="ECO:0007669"/>
    <property type="project" value="InterPro"/>
</dbReference>
<comment type="subcellular location">
    <subcellularLocation>
        <location evidence="1">Endomembrane system</location>
        <topology evidence="1">Multi-pass membrane protein</topology>
    </subcellularLocation>
</comment>
<evidence type="ECO:0008006" key="8">
    <source>
        <dbReference type="Google" id="ProtNLM"/>
    </source>
</evidence>
<accession>E1RE01</accession>
<dbReference type="Pfam" id="PF01988">
    <property type="entry name" value="VIT1"/>
    <property type="match status" value="1"/>
</dbReference>
<dbReference type="OrthoDB" id="42847at2157"/>
<dbReference type="HOGENOM" id="CLU_065373_1_0_2"/>
<keyword evidence="2 5" id="KW-0812">Transmembrane</keyword>
<dbReference type="eggNOG" id="arCOG01096">
    <property type="taxonomic scope" value="Archaea"/>
</dbReference>
<keyword evidence="7" id="KW-1185">Reference proteome</keyword>
<dbReference type="AlphaFoldDB" id="E1RE01"/>
<proteinExistence type="predicted"/>
<sequence length="293" mass="32315">MESGFSKDISGILDHFQKNEITEHLIYEKLAEKEKDPHNKEVLGRIAGDELKHYNIIKKITGKEFSPDKRRILWFTTMARVFGLTFTIKLMEKGENRAQSGYSEIKEKFPEISRILADEERHELELADMINEEKLGYMGSVVLGLNDALVELTGALAGFSFALQNTALIGAIGLITGIAAALSMAASEYLSEKADGGGEKDPFRAASYTGAAYILTVFLLILPYFIFGNYAVALAVTIITGIIIIFVFNFYISVAKDLDFKRRFMEMAAISLGVAGLSFVLGAVVKIVFGVDI</sequence>
<reference evidence="6 7" key="1">
    <citation type="journal article" date="2010" name="Stand. Genomic Sci.">
        <title>Complete genome sequence of Methanoplanus petrolearius type strain (SEBR 4847).</title>
        <authorList>
            <person name="Brambilla E."/>
            <person name="Djao O.D."/>
            <person name="Daligault H."/>
            <person name="Lapidus A."/>
            <person name="Lucas S."/>
            <person name="Hammon N."/>
            <person name="Nolan M."/>
            <person name="Tice H."/>
            <person name="Cheng J.F."/>
            <person name="Han C."/>
            <person name="Tapia R."/>
            <person name="Goodwin L."/>
            <person name="Pitluck S."/>
            <person name="Liolios K."/>
            <person name="Ivanova N."/>
            <person name="Mavromatis K."/>
            <person name="Mikhailova N."/>
            <person name="Pati A."/>
            <person name="Chen A."/>
            <person name="Palaniappan K."/>
            <person name="Land M."/>
            <person name="Hauser L."/>
            <person name="Chang Y.J."/>
            <person name="Jeffries C.D."/>
            <person name="Rohde M."/>
            <person name="Spring S."/>
            <person name="Sikorski J."/>
            <person name="Goker M."/>
            <person name="Woyke T."/>
            <person name="Bristow J."/>
            <person name="Eisen J.A."/>
            <person name="Markowitz V."/>
            <person name="Hugenholtz P."/>
            <person name="Kyrpides N.C."/>
            <person name="Klenk H.P."/>
        </authorList>
    </citation>
    <scope>NUCLEOTIDE SEQUENCE [LARGE SCALE GENOMIC DNA]</scope>
    <source>
        <strain evidence="7">DSM 11571 / OCM 486 / SEBR 4847</strain>
    </source>
</reference>